<accession>A0ABX0HTP6</accession>
<keyword evidence="1" id="KW-0812">Transmembrane</keyword>
<dbReference type="Proteomes" id="UP000802098">
    <property type="component" value="Unassembled WGS sequence"/>
</dbReference>
<evidence type="ECO:0000256" key="1">
    <source>
        <dbReference type="SAM" id="Phobius"/>
    </source>
</evidence>
<sequence>MRRYKCPHCGSALERTVVHPAWLSLEEKGPEFQMPLFPVIGAIVVLGLGFAFIHPALSLLVIYVFVHWLYWRYYSFLQCSSCGRFYFGGQLSGKPHETLPWTGAAIRRLAIKVGIAGSIIGVIFTPLHILELRSMGNCKKECALGGGEAALRGFRCECIQVPGPR</sequence>
<comment type="caution">
    <text evidence="2">The sequence shown here is derived from an EMBL/GenBank/DDBJ whole genome shotgun (WGS) entry which is preliminary data.</text>
</comment>
<feature type="transmembrane region" description="Helical" evidence="1">
    <location>
        <begin position="109"/>
        <end position="130"/>
    </location>
</feature>
<organism evidence="2 3">
    <name type="scientific">Rubrivivax benzoatilyticus</name>
    <dbReference type="NCBI Taxonomy" id="316997"/>
    <lineage>
        <taxon>Bacteria</taxon>
        <taxon>Pseudomonadati</taxon>
        <taxon>Pseudomonadota</taxon>
        <taxon>Betaproteobacteria</taxon>
        <taxon>Burkholderiales</taxon>
        <taxon>Sphaerotilaceae</taxon>
        <taxon>Rubrivivax</taxon>
    </lineage>
</organism>
<name>A0ABX0HTP6_9BURK</name>
<keyword evidence="1" id="KW-0472">Membrane</keyword>
<protein>
    <submittedName>
        <fullName evidence="2">Uncharacterized protein</fullName>
    </submittedName>
</protein>
<dbReference type="EMBL" id="JAAOCD010000001">
    <property type="protein sequence ID" value="NHK96868.1"/>
    <property type="molecule type" value="Genomic_DNA"/>
</dbReference>
<keyword evidence="1" id="KW-1133">Transmembrane helix</keyword>
<evidence type="ECO:0000313" key="2">
    <source>
        <dbReference type="EMBL" id="NHK96868.1"/>
    </source>
</evidence>
<dbReference type="RefSeq" id="WP_165718997.1">
    <property type="nucleotide sequence ID" value="NZ_JAAOCD010000001.1"/>
</dbReference>
<feature type="transmembrane region" description="Helical" evidence="1">
    <location>
        <begin position="36"/>
        <end position="66"/>
    </location>
</feature>
<gene>
    <name evidence="2" type="ORF">G7087_00600</name>
</gene>
<proteinExistence type="predicted"/>
<keyword evidence="3" id="KW-1185">Reference proteome</keyword>
<reference evidence="2 3" key="1">
    <citation type="submission" date="2020-03" db="EMBL/GenBank/DDBJ databases">
        <title>Rubrivivax benzoatilyticus JA2 (sequenced after 10 years sub-culturing).</title>
        <authorList>
            <person name="Gupta D."/>
            <person name="Chintalapati S."/>
            <person name="Chintalapati V.R."/>
        </authorList>
    </citation>
    <scope>NUCLEOTIDE SEQUENCE [LARGE SCALE GENOMIC DNA]</scope>
    <source>
        <strain evidence="2 3">JA2-Mal</strain>
    </source>
</reference>
<evidence type="ECO:0000313" key="3">
    <source>
        <dbReference type="Proteomes" id="UP000802098"/>
    </source>
</evidence>